<evidence type="ECO:0000256" key="2">
    <source>
        <dbReference type="ARBA" id="ARBA00005326"/>
    </source>
</evidence>
<reference evidence="7 8" key="1">
    <citation type="journal article" date="2013" name="Genome Biol.">
        <title>Genome of Acanthamoeba castellanii highlights extensive lateral gene transfer and early evolution of tyrosine kinase signaling.</title>
        <authorList>
            <person name="Clarke M."/>
            <person name="Lohan A.J."/>
            <person name="Liu B."/>
            <person name="Lagkouvardos I."/>
            <person name="Roy S."/>
            <person name="Zafar N."/>
            <person name="Bertelli C."/>
            <person name="Schilde C."/>
            <person name="Kianianmomeni A."/>
            <person name="Burglin T.R."/>
            <person name="Frech C."/>
            <person name="Turcotte B."/>
            <person name="Kopec K.O."/>
            <person name="Synnott J.M."/>
            <person name="Choo C."/>
            <person name="Paponov I."/>
            <person name="Finkler A."/>
            <person name="Soon Heng Tan C."/>
            <person name="Hutchins A.P."/>
            <person name="Weinmeier T."/>
            <person name="Rattei T."/>
            <person name="Chu J.S."/>
            <person name="Gimenez G."/>
            <person name="Irimia M."/>
            <person name="Rigden D.J."/>
            <person name="Fitzpatrick D.A."/>
            <person name="Lorenzo-Morales J."/>
            <person name="Bateman A."/>
            <person name="Chiu C.H."/>
            <person name="Tang P."/>
            <person name="Hegemann P."/>
            <person name="Fromm H."/>
            <person name="Raoult D."/>
            <person name="Greub G."/>
            <person name="Miranda-Saavedra D."/>
            <person name="Chen N."/>
            <person name="Nash P."/>
            <person name="Ginger M.L."/>
            <person name="Horn M."/>
            <person name="Schaap P."/>
            <person name="Caler L."/>
            <person name="Loftus B."/>
        </authorList>
    </citation>
    <scope>NUCLEOTIDE SEQUENCE [LARGE SCALE GENOMIC DNA]</scope>
    <source>
        <strain evidence="7 8">Neff</strain>
    </source>
</reference>
<dbReference type="PANTHER" id="PTHR10113">
    <property type="entry name" value="PEPTIDE CHAIN RELEASE FACTOR SUBUNIT 1"/>
    <property type="match status" value="1"/>
</dbReference>
<dbReference type="InterPro" id="IPR024049">
    <property type="entry name" value="eRF1_1_sf"/>
</dbReference>
<feature type="compositionally biased region" description="Pro residues" evidence="5">
    <location>
        <begin position="550"/>
        <end position="560"/>
    </location>
</feature>
<dbReference type="EMBL" id="KB008093">
    <property type="protein sequence ID" value="ELR13404.1"/>
    <property type="molecule type" value="Genomic_DNA"/>
</dbReference>
<dbReference type="SMART" id="SM01194">
    <property type="entry name" value="eRF1_1"/>
    <property type="match status" value="1"/>
</dbReference>
<keyword evidence="3" id="KW-0963">Cytoplasm</keyword>
<evidence type="ECO:0000259" key="6">
    <source>
        <dbReference type="SMART" id="SM01194"/>
    </source>
</evidence>
<comment type="similarity">
    <text evidence="2">Belongs to the eukaryotic release factor 1 family.</text>
</comment>
<gene>
    <name evidence="7" type="ORF">ACA1_243840</name>
</gene>
<sequence>MSTVNFDMDSVEAWRQKKIVEQLESAKGNGTSCITIIVPPNYQMSNISKLLTREQGAASSIKSRVMRNSVIEALKSIQHRVKLISRPPPNGLAIFCGTVMRDRKEKKELTVWEPIQPLKQFSYLCDGEFHVEQLKAQLNEHDKYGFIVLDGHGTLFATVQGNHVNVLQRYTVALPKKHRRGGQSAARCVFNARHTYLTKVAEMAVHCFVGRDDQPNVKGLVVAGSADLKCELVSPKILDRRLLVKILKTVDVSYGMEKGLHQAIALATDVLGEVRLLKEQRLLERYFNELVVSVDSGKAACGLRETMAGLREGVVDTIVCWEQLSVVRYTAQHALTGQTEVIHYSPKKAGRSAVTEPSVREVIDSHRVTMQDPQQWSIVEQAPLVDWLAEHYREFGAQLSFISGNSELGNQFVQSFGGLGAILRYQVDFEALDMPDVECNDADEFDDFDDFDACVEPEPAPDTKPADPKEEVLEFDDDDFEEDSGEEEVPTRGAKSPPAASVNDSRDKKNDKGKEKLDVGDGLSPAATPRSSASATSGRRDYPKTDTAPPKNPSGSPPPLSKVKFTEKVFVPRSLPPASAPTRAGPCIN</sequence>
<feature type="compositionally biased region" description="Low complexity" evidence="5">
    <location>
        <begin position="524"/>
        <end position="537"/>
    </location>
</feature>
<dbReference type="Proteomes" id="UP000011083">
    <property type="component" value="Unassembled WGS sequence"/>
</dbReference>
<evidence type="ECO:0000256" key="3">
    <source>
        <dbReference type="ARBA" id="ARBA00022490"/>
    </source>
</evidence>
<dbReference type="SUPFAM" id="SSF55315">
    <property type="entry name" value="L30e-like"/>
    <property type="match status" value="1"/>
</dbReference>
<dbReference type="GO" id="GO:0003747">
    <property type="term" value="F:translation release factor activity"/>
    <property type="evidence" value="ECO:0007669"/>
    <property type="project" value="InterPro"/>
</dbReference>
<dbReference type="InterPro" id="IPR029064">
    <property type="entry name" value="Ribosomal_eL30-like_sf"/>
</dbReference>
<dbReference type="VEuPathDB" id="AmoebaDB:ACA1_243840"/>
<accession>L8GKN3</accession>
<dbReference type="Gene3D" id="3.30.420.60">
    <property type="entry name" value="eRF1 domain 2"/>
    <property type="match status" value="1"/>
</dbReference>
<dbReference type="NCBIfam" id="TIGR03676">
    <property type="entry name" value="aRF1_eRF1"/>
    <property type="match status" value="1"/>
</dbReference>
<dbReference type="InterPro" id="IPR005140">
    <property type="entry name" value="eRF1_Pelota-like_N"/>
</dbReference>
<dbReference type="OrthoDB" id="10254527at2759"/>
<evidence type="ECO:0000313" key="8">
    <source>
        <dbReference type="Proteomes" id="UP000011083"/>
    </source>
</evidence>
<dbReference type="Gene3D" id="3.30.1330.30">
    <property type="match status" value="1"/>
</dbReference>
<dbReference type="GeneID" id="14913845"/>
<evidence type="ECO:0000256" key="4">
    <source>
        <dbReference type="ARBA" id="ARBA00022917"/>
    </source>
</evidence>
<dbReference type="InterPro" id="IPR005142">
    <property type="entry name" value="eRF1_3"/>
</dbReference>
<organism evidence="7 8">
    <name type="scientific">Acanthamoeba castellanii (strain ATCC 30010 / Neff)</name>
    <dbReference type="NCBI Taxonomy" id="1257118"/>
    <lineage>
        <taxon>Eukaryota</taxon>
        <taxon>Amoebozoa</taxon>
        <taxon>Discosea</taxon>
        <taxon>Longamoebia</taxon>
        <taxon>Centramoebida</taxon>
        <taxon>Acanthamoebidae</taxon>
        <taxon>Acanthamoeba</taxon>
    </lineage>
</organism>
<keyword evidence="8" id="KW-1185">Reference proteome</keyword>
<feature type="compositionally biased region" description="Basic and acidic residues" evidence="5">
    <location>
        <begin position="504"/>
        <end position="519"/>
    </location>
</feature>
<comment type="subcellular location">
    <subcellularLocation>
        <location evidence="1">Cytoplasm</location>
    </subcellularLocation>
</comment>
<dbReference type="Pfam" id="PF03465">
    <property type="entry name" value="eRF1_3"/>
    <property type="match status" value="1"/>
</dbReference>
<dbReference type="InterPro" id="IPR042226">
    <property type="entry name" value="eFR1_2_sf"/>
</dbReference>
<evidence type="ECO:0000256" key="1">
    <source>
        <dbReference type="ARBA" id="ARBA00004496"/>
    </source>
</evidence>
<dbReference type="Gene3D" id="3.30.960.10">
    <property type="entry name" value="eRF1 domain 1"/>
    <property type="match status" value="1"/>
</dbReference>
<feature type="compositionally biased region" description="Acidic residues" evidence="5">
    <location>
        <begin position="440"/>
        <end position="455"/>
    </location>
</feature>
<evidence type="ECO:0000256" key="5">
    <source>
        <dbReference type="SAM" id="MobiDB-lite"/>
    </source>
</evidence>
<feature type="region of interest" description="Disordered" evidence="5">
    <location>
        <begin position="440"/>
        <end position="568"/>
    </location>
</feature>
<feature type="domain" description="eRF1/Pelota-like N-terminal" evidence="6">
    <location>
        <begin position="8"/>
        <end position="139"/>
    </location>
</feature>
<feature type="compositionally biased region" description="Acidic residues" evidence="5">
    <location>
        <begin position="473"/>
        <end position="488"/>
    </location>
</feature>
<dbReference type="STRING" id="1257118.L8GKN3"/>
<dbReference type="FunFam" id="3.30.1330.30:FF:000032">
    <property type="entry name" value="Eukaryotic peptide chain release factor subunit 1"/>
    <property type="match status" value="1"/>
</dbReference>
<dbReference type="SUPFAM" id="SSF53137">
    <property type="entry name" value="Translational machinery components"/>
    <property type="match status" value="1"/>
</dbReference>
<dbReference type="InterPro" id="IPR004403">
    <property type="entry name" value="Peptide_chain-rel_eRF1/aRF1"/>
</dbReference>
<dbReference type="InterPro" id="IPR005141">
    <property type="entry name" value="eRF1_2"/>
</dbReference>
<dbReference type="Pfam" id="PF03463">
    <property type="entry name" value="eRF1_1"/>
    <property type="match status" value="1"/>
</dbReference>
<proteinExistence type="inferred from homology"/>
<dbReference type="GO" id="GO:0005737">
    <property type="term" value="C:cytoplasm"/>
    <property type="evidence" value="ECO:0007669"/>
    <property type="project" value="UniProtKB-SubCell"/>
</dbReference>
<evidence type="ECO:0000313" key="7">
    <source>
        <dbReference type="EMBL" id="ELR13404.1"/>
    </source>
</evidence>
<keyword evidence="4" id="KW-0648">Protein biosynthesis</keyword>
<dbReference type="RefSeq" id="XP_004335417.1">
    <property type="nucleotide sequence ID" value="XM_004335369.1"/>
</dbReference>
<protein>
    <submittedName>
        <fullName evidence="7">Peptide chain release factor 1, archaeal and eukaryotic forms subfamily protein</fullName>
    </submittedName>
</protein>
<dbReference type="AlphaFoldDB" id="L8GKN3"/>
<name>L8GKN3_ACACF</name>
<dbReference type="KEGG" id="acan:ACA1_243840"/>
<dbReference type="SUPFAM" id="SSF55481">
    <property type="entry name" value="N-terminal domain of eukaryotic peptide chain release factor subunit 1, ERF1"/>
    <property type="match status" value="1"/>
</dbReference>
<dbReference type="Pfam" id="PF03464">
    <property type="entry name" value="eRF1_2"/>
    <property type="match status" value="1"/>
</dbReference>